<organism evidence="1 2">
    <name type="scientific">Haloterrigena turkmenica (strain ATCC 51198 / DSM 5511 / JCM 9101 / NCIMB 13204 / VKM B-1734 / 4k)</name>
    <name type="common">Halococcus turkmenicus</name>
    <dbReference type="NCBI Taxonomy" id="543526"/>
    <lineage>
        <taxon>Archaea</taxon>
        <taxon>Methanobacteriati</taxon>
        <taxon>Methanobacteriota</taxon>
        <taxon>Stenosarchaea group</taxon>
        <taxon>Halobacteria</taxon>
        <taxon>Halobacteriales</taxon>
        <taxon>Natrialbaceae</taxon>
        <taxon>Haloterrigena</taxon>
    </lineage>
</organism>
<dbReference type="Proteomes" id="UP000001903">
    <property type="component" value="Chromosome"/>
</dbReference>
<protein>
    <submittedName>
        <fullName evidence="1">Uncharacterized protein</fullName>
    </submittedName>
</protein>
<keyword evidence="2" id="KW-1185">Reference proteome</keyword>
<evidence type="ECO:0000313" key="1">
    <source>
        <dbReference type="EMBL" id="ADB58996.1"/>
    </source>
</evidence>
<dbReference type="KEGG" id="htu:Htur_0095"/>
<dbReference type="EMBL" id="CP001860">
    <property type="protein sequence ID" value="ADB58996.1"/>
    <property type="molecule type" value="Genomic_DNA"/>
</dbReference>
<dbReference type="AlphaFoldDB" id="D2RTF3"/>
<reference evidence="1 2" key="1">
    <citation type="journal article" date="2010" name="Stand. Genomic Sci.">
        <title>Complete genome sequence of Haloterrigena turkmenica type strain (4k).</title>
        <authorList>
            <person name="Saunders E."/>
            <person name="Tindall B.J."/>
            <person name="Fahnrich R."/>
            <person name="Lapidus A."/>
            <person name="Copeland A."/>
            <person name="Del Rio T.G."/>
            <person name="Lucas S."/>
            <person name="Chen F."/>
            <person name="Tice H."/>
            <person name="Cheng J.F."/>
            <person name="Han C."/>
            <person name="Detter J.C."/>
            <person name="Bruce D."/>
            <person name="Goodwin L."/>
            <person name="Chain P."/>
            <person name="Pitluck S."/>
            <person name="Pati A."/>
            <person name="Ivanova N."/>
            <person name="Mavromatis K."/>
            <person name="Chen A."/>
            <person name="Palaniappan K."/>
            <person name="Land M."/>
            <person name="Hauser L."/>
            <person name="Chang Y.J."/>
            <person name="Jeffries C.D."/>
            <person name="Brettin T."/>
            <person name="Rohde M."/>
            <person name="Goker M."/>
            <person name="Bristow J."/>
            <person name="Eisen J.A."/>
            <person name="Markowitz V."/>
            <person name="Hugenholtz P."/>
            <person name="Klenk H.P."/>
            <person name="Kyrpides N.C."/>
        </authorList>
    </citation>
    <scope>NUCLEOTIDE SEQUENCE [LARGE SCALE GENOMIC DNA]</scope>
    <source>
        <strain evidence="2">ATCC 51198 / DSM 5511 / JCM 9101 / NCIMB 13204 / VKM B-1734 / 4k</strain>
    </source>
</reference>
<name>D2RTF3_HALTV</name>
<gene>
    <name evidence="1" type="ordered locus">Htur_0095</name>
</gene>
<sequence>MEHEVPISAMRQPLLGTPTEAVWYIERPRSSITILDR</sequence>
<dbReference type="HOGENOM" id="CLU_3338356_0_0_2"/>
<accession>D2RTF3</accession>
<proteinExistence type="predicted"/>
<evidence type="ECO:0000313" key="2">
    <source>
        <dbReference type="Proteomes" id="UP000001903"/>
    </source>
</evidence>